<dbReference type="EMBL" id="ASGP02000001">
    <property type="protein sequence ID" value="KAH9527216.1"/>
    <property type="molecule type" value="Genomic_DNA"/>
</dbReference>
<sequence>MYTDRGKRNGNRFRFPGYSMMTTSINTTQSSKKIGSMSFPCRVLITYFLLEKWDYFFSTTEPQY</sequence>
<dbReference type="Proteomes" id="UP000790347">
    <property type="component" value="Unassembled WGS sequence"/>
</dbReference>
<dbReference type="AlphaFoldDB" id="A0A922L8H4"/>
<gene>
    <name evidence="1" type="ORF">DERF_001247</name>
</gene>
<reference evidence="1" key="2">
    <citation type="journal article" date="2022" name="Res Sq">
        <title>Comparative Genomics Reveals Insights into the Divergent Evolution of Astigmatic Mites and Household Pest Adaptations.</title>
        <authorList>
            <person name="Xiong Q."/>
            <person name="Wan A.T.-Y."/>
            <person name="Liu X.-Y."/>
            <person name="Fung C.S.-H."/>
            <person name="Xiao X."/>
            <person name="Malainual N."/>
            <person name="Hou J."/>
            <person name="Wang L."/>
            <person name="Wang M."/>
            <person name="Yang K."/>
            <person name="Cui Y."/>
            <person name="Leung E."/>
            <person name="Nong W."/>
            <person name="Shin S.-K."/>
            <person name="Au S."/>
            <person name="Jeong K.Y."/>
            <person name="Chew F.T."/>
            <person name="Hui J."/>
            <person name="Leung T.F."/>
            <person name="Tungtrongchitr A."/>
            <person name="Zhong N."/>
            <person name="Liu Z."/>
            <person name="Tsui S."/>
        </authorList>
    </citation>
    <scope>NUCLEOTIDE SEQUENCE</scope>
    <source>
        <strain evidence="1">Derf</strain>
        <tissue evidence="1">Whole organism</tissue>
    </source>
</reference>
<comment type="caution">
    <text evidence="1">The sequence shown here is derived from an EMBL/GenBank/DDBJ whole genome shotgun (WGS) entry which is preliminary data.</text>
</comment>
<evidence type="ECO:0000313" key="2">
    <source>
        <dbReference type="Proteomes" id="UP000790347"/>
    </source>
</evidence>
<reference evidence="1" key="1">
    <citation type="submission" date="2013-05" db="EMBL/GenBank/DDBJ databases">
        <authorList>
            <person name="Yim A.K.Y."/>
            <person name="Chan T.F."/>
            <person name="Ji K.M."/>
            <person name="Liu X.Y."/>
            <person name="Zhou J.W."/>
            <person name="Li R.Q."/>
            <person name="Yang K.Y."/>
            <person name="Li J."/>
            <person name="Li M."/>
            <person name="Law P.T.W."/>
            <person name="Wu Y.L."/>
            <person name="Cai Z.L."/>
            <person name="Qin H."/>
            <person name="Bao Y."/>
            <person name="Leung R.K.K."/>
            <person name="Ng P.K.S."/>
            <person name="Zou J."/>
            <person name="Zhong X.J."/>
            <person name="Ran P.X."/>
            <person name="Zhong N.S."/>
            <person name="Liu Z.G."/>
            <person name="Tsui S.K.W."/>
        </authorList>
    </citation>
    <scope>NUCLEOTIDE SEQUENCE</scope>
    <source>
        <strain evidence="1">Derf</strain>
        <tissue evidence="1">Whole organism</tissue>
    </source>
</reference>
<accession>A0A922L8H4</accession>
<protein>
    <submittedName>
        <fullName evidence="1">Uncharacterized protein</fullName>
    </submittedName>
</protein>
<keyword evidence="2" id="KW-1185">Reference proteome</keyword>
<name>A0A922L8H4_DERFA</name>
<proteinExistence type="predicted"/>
<evidence type="ECO:0000313" key="1">
    <source>
        <dbReference type="EMBL" id="KAH9527216.1"/>
    </source>
</evidence>
<organism evidence="1 2">
    <name type="scientific">Dermatophagoides farinae</name>
    <name type="common">American house dust mite</name>
    <dbReference type="NCBI Taxonomy" id="6954"/>
    <lineage>
        <taxon>Eukaryota</taxon>
        <taxon>Metazoa</taxon>
        <taxon>Ecdysozoa</taxon>
        <taxon>Arthropoda</taxon>
        <taxon>Chelicerata</taxon>
        <taxon>Arachnida</taxon>
        <taxon>Acari</taxon>
        <taxon>Acariformes</taxon>
        <taxon>Sarcoptiformes</taxon>
        <taxon>Astigmata</taxon>
        <taxon>Psoroptidia</taxon>
        <taxon>Analgoidea</taxon>
        <taxon>Pyroglyphidae</taxon>
        <taxon>Dermatophagoidinae</taxon>
        <taxon>Dermatophagoides</taxon>
    </lineage>
</organism>